<organism evidence="1">
    <name type="scientific">viral metagenome</name>
    <dbReference type="NCBI Taxonomy" id="1070528"/>
    <lineage>
        <taxon>unclassified sequences</taxon>
        <taxon>metagenomes</taxon>
        <taxon>organismal metagenomes</taxon>
    </lineage>
</organism>
<proteinExistence type="predicted"/>
<protein>
    <submittedName>
        <fullName evidence="1">Uncharacterized protein</fullName>
    </submittedName>
</protein>
<reference evidence="1" key="1">
    <citation type="journal article" date="2020" name="Nature">
        <title>Giant virus diversity and host interactions through global metagenomics.</title>
        <authorList>
            <person name="Schulz F."/>
            <person name="Roux S."/>
            <person name="Paez-Espino D."/>
            <person name="Jungbluth S."/>
            <person name="Walsh D.A."/>
            <person name="Denef V.J."/>
            <person name="McMahon K.D."/>
            <person name="Konstantinidis K.T."/>
            <person name="Eloe-Fadrosh E.A."/>
            <person name="Kyrpides N.C."/>
            <person name="Woyke T."/>
        </authorList>
    </citation>
    <scope>NUCLEOTIDE SEQUENCE</scope>
    <source>
        <strain evidence="1">GVMAG-M-3300025860-25</strain>
    </source>
</reference>
<accession>A0A6C0J6J4</accession>
<dbReference type="EMBL" id="MN740336">
    <property type="protein sequence ID" value="QHU01262.1"/>
    <property type="molecule type" value="Genomic_DNA"/>
</dbReference>
<evidence type="ECO:0000313" key="1">
    <source>
        <dbReference type="EMBL" id="QHU01262.1"/>
    </source>
</evidence>
<dbReference type="AlphaFoldDB" id="A0A6C0J6J4"/>
<name>A0A6C0J6J4_9ZZZZ</name>
<sequence length="604" mass="70771">MVVRRTKKNNNPSRKSKKKVQSYYYTDYLPTFFDSKNYLKGLNVSSRPINWGMGLEHEVQFFHINKSETGSADLSKSNIIFDSQESTCFLTRDTKETGPCCKMRKKCYHKNNLTRKHYSKSPPLITPADKKFLNEIPWELTGRQQKGCKPSTVILNRIPILMPEFVTTNHKNRSIESLWDELIYQENKFVELHMKNPHTQKKVKQYGEIRQLPFGTISNVKVPIRPTIGKDDYEFEETDYVDYLGSYHVTMTLPCHDDISNEDFIELHRNFGKQVQMIEPLLIASFFSPDPRSVGDGGSKIEGSFRVMSTGWGNFGGSDLRKLDKGIGRYANIESNWRKKLNFKDSKALKDCNKQVYIDEPNAIGIMSSDFRTFGFNFTEKCPGKECPKVSGAPMIFPNGVELRIFDHFNSYHIIDLIRILVYIAENSRVVECEKFIYNNTTWNQTLRDIMKEGWNTIITESYLNLLRKNLNMKLDIKDGNAYEVLKVLVDELFKKHKNGFYPKMMMEKKYKEPPMLPGVNRFAWQISFNKQYGEQFKALLIKTIKKGESISRKNFENVFYKEFPKIKWQEDVEDVLYTFEARPYKMLRFKKDKGKIIKIFRKN</sequence>